<evidence type="ECO:0000256" key="4">
    <source>
        <dbReference type="SAM" id="Phobius"/>
    </source>
</evidence>
<gene>
    <name evidence="5" type="ORF">GRQ65_10095</name>
</gene>
<feature type="region of interest" description="Disordered" evidence="3">
    <location>
        <begin position="1"/>
        <end position="27"/>
    </location>
</feature>
<evidence type="ECO:0000313" key="5">
    <source>
        <dbReference type="EMBL" id="MXG89902.1"/>
    </source>
</evidence>
<dbReference type="CDD" id="cd04647">
    <property type="entry name" value="LbH_MAT_like"/>
    <property type="match status" value="1"/>
</dbReference>
<keyword evidence="6" id="KW-1185">Reference proteome</keyword>
<keyword evidence="4" id="KW-0812">Transmembrane</keyword>
<dbReference type="AlphaFoldDB" id="A0A6L7F0Z9"/>
<dbReference type="InterPro" id="IPR051159">
    <property type="entry name" value="Hexapeptide_acetyltransf"/>
</dbReference>
<dbReference type="PANTHER" id="PTHR23416:SF23">
    <property type="entry name" value="ACETYLTRANSFERASE C18B11.09C-RELATED"/>
    <property type="match status" value="1"/>
</dbReference>
<dbReference type="PANTHER" id="PTHR23416">
    <property type="entry name" value="SIALIC ACID SYNTHASE-RELATED"/>
    <property type="match status" value="1"/>
</dbReference>
<dbReference type="Pfam" id="PF00132">
    <property type="entry name" value="Hexapep"/>
    <property type="match status" value="1"/>
</dbReference>
<dbReference type="Pfam" id="PF14602">
    <property type="entry name" value="Hexapep_2"/>
    <property type="match status" value="1"/>
</dbReference>
<keyword evidence="2 5" id="KW-0808">Transferase</keyword>
<dbReference type="InterPro" id="IPR001451">
    <property type="entry name" value="Hexapep"/>
</dbReference>
<comment type="similarity">
    <text evidence="1">Belongs to the transferase hexapeptide repeat family.</text>
</comment>
<dbReference type="InterPro" id="IPR011004">
    <property type="entry name" value="Trimer_LpxA-like_sf"/>
</dbReference>
<dbReference type="GO" id="GO:0008374">
    <property type="term" value="F:O-acyltransferase activity"/>
    <property type="evidence" value="ECO:0007669"/>
    <property type="project" value="TreeGrafter"/>
</dbReference>
<sequence length="166" mass="17246">MSLLRKVSHRLRQPSRRGHQVDPSARLHPTVRLERAGVAIGARARIGGGCVLVGPLKIGDACFLNEGVYVGPDVQLAENVALGQFVRLITGTHEIGDPNRRAQDTIRKPITVGRGAALAAGVMVMPGVTIGAGAVVLAGSVVTRDVAPNALVGGSPARLVRDLSTD</sequence>
<dbReference type="GO" id="GO:0005829">
    <property type="term" value="C:cytosol"/>
    <property type="evidence" value="ECO:0007669"/>
    <property type="project" value="TreeGrafter"/>
</dbReference>
<keyword evidence="5" id="KW-0012">Acyltransferase</keyword>
<dbReference type="SUPFAM" id="SSF51161">
    <property type="entry name" value="Trimeric LpxA-like enzymes"/>
    <property type="match status" value="1"/>
</dbReference>
<keyword evidence="4" id="KW-1133">Transmembrane helix</keyword>
<feature type="compositionally biased region" description="Basic residues" evidence="3">
    <location>
        <begin position="1"/>
        <end position="18"/>
    </location>
</feature>
<evidence type="ECO:0000256" key="1">
    <source>
        <dbReference type="ARBA" id="ARBA00007274"/>
    </source>
</evidence>
<name>A0A6L7F0Z9_9ACTN</name>
<comment type="caution">
    <text evidence="5">The sequence shown here is derived from an EMBL/GenBank/DDBJ whole genome shotgun (WGS) entry which is preliminary data.</text>
</comment>
<feature type="transmembrane region" description="Helical" evidence="4">
    <location>
        <begin position="116"/>
        <end position="142"/>
    </location>
</feature>
<proteinExistence type="inferred from homology"/>
<dbReference type="EMBL" id="WUEK01000005">
    <property type="protein sequence ID" value="MXG89902.1"/>
    <property type="molecule type" value="Genomic_DNA"/>
</dbReference>
<keyword evidence="4" id="KW-0472">Membrane</keyword>
<evidence type="ECO:0000313" key="6">
    <source>
        <dbReference type="Proteomes" id="UP000473325"/>
    </source>
</evidence>
<accession>A0A6L7F0Z9</accession>
<evidence type="ECO:0000256" key="3">
    <source>
        <dbReference type="SAM" id="MobiDB-lite"/>
    </source>
</evidence>
<protein>
    <submittedName>
        <fullName evidence="5">Acyltransferase</fullName>
    </submittedName>
</protein>
<dbReference type="Gene3D" id="2.160.10.10">
    <property type="entry name" value="Hexapeptide repeat proteins"/>
    <property type="match status" value="1"/>
</dbReference>
<evidence type="ECO:0000256" key="2">
    <source>
        <dbReference type="ARBA" id="ARBA00022679"/>
    </source>
</evidence>
<dbReference type="RefSeq" id="WP_160877783.1">
    <property type="nucleotide sequence ID" value="NZ_WUEK01000005.1"/>
</dbReference>
<dbReference type="Proteomes" id="UP000473325">
    <property type="component" value="Unassembled WGS sequence"/>
</dbReference>
<reference evidence="5 6" key="1">
    <citation type="submission" date="2019-12" db="EMBL/GenBank/DDBJ databases">
        <authorList>
            <person name="Kun Z."/>
        </authorList>
    </citation>
    <scope>NUCLEOTIDE SEQUENCE [LARGE SCALE GENOMIC DNA]</scope>
    <source>
        <strain evidence="5 6">YIM 123512</strain>
    </source>
</reference>
<organism evidence="5 6">
    <name type="scientific">Nocardioides flavescens</name>
    <dbReference type="NCBI Taxonomy" id="2691959"/>
    <lineage>
        <taxon>Bacteria</taxon>
        <taxon>Bacillati</taxon>
        <taxon>Actinomycetota</taxon>
        <taxon>Actinomycetes</taxon>
        <taxon>Propionibacteriales</taxon>
        <taxon>Nocardioidaceae</taxon>
        <taxon>Nocardioides</taxon>
    </lineage>
</organism>